<proteinExistence type="predicted"/>
<feature type="domain" description="FecR N-terminal" evidence="3">
    <location>
        <begin position="16"/>
        <end position="60"/>
    </location>
</feature>
<dbReference type="EMBL" id="NEVQ01000023">
    <property type="protein sequence ID" value="OZI50066.1"/>
    <property type="molecule type" value="Genomic_DNA"/>
</dbReference>
<evidence type="ECO:0000259" key="3">
    <source>
        <dbReference type="Pfam" id="PF16220"/>
    </source>
</evidence>
<dbReference type="InterPro" id="IPR012373">
    <property type="entry name" value="Ferrdict_sens_TM"/>
</dbReference>
<evidence type="ECO:0000256" key="1">
    <source>
        <dbReference type="SAM" id="Phobius"/>
    </source>
</evidence>
<evidence type="ECO:0000313" key="4">
    <source>
        <dbReference type="EMBL" id="OZI50066.1"/>
    </source>
</evidence>
<evidence type="ECO:0000313" key="5">
    <source>
        <dbReference type="Proteomes" id="UP000216885"/>
    </source>
</evidence>
<keyword evidence="5" id="KW-1185">Reference proteome</keyword>
<protein>
    <submittedName>
        <fullName evidence="4">Histidine kinase</fullName>
    </submittedName>
</protein>
<dbReference type="PANTHER" id="PTHR30273">
    <property type="entry name" value="PERIPLASMIC SIGNAL SENSOR AND SIGMA FACTOR ACTIVATOR FECR-RELATED"/>
    <property type="match status" value="1"/>
</dbReference>
<accession>A0A261TKA1</accession>
<dbReference type="AlphaFoldDB" id="A0A261TKA1"/>
<dbReference type="GO" id="GO:0016301">
    <property type="term" value="F:kinase activity"/>
    <property type="evidence" value="ECO:0007669"/>
    <property type="project" value="UniProtKB-KW"/>
</dbReference>
<keyword evidence="4" id="KW-0418">Kinase</keyword>
<dbReference type="InterPro" id="IPR006860">
    <property type="entry name" value="FecR"/>
</dbReference>
<sequence length="345" mass="37673">MAKLETASPALGPLAEQAAHWIVRLTDDDQAERERARLEFEAWKRADPRHAAEAAAMESLIGRLQDLRAPAAGDSRPARAALDAVQACNDRRRRAKRLSVAALLLLALCAPLALVLHIAPPTYLLADLNTSAGQWKTHTLSDGTRITLDSASAVNFHYDSRRRAIELVQGNVLVSVAKDASRPFVVSTAHGCVRALGTRFVVERDDDVTVLSMIESRTSVQTAAQCESQAGASAQIQAGQRVRITEHAVSAPETIIPAQVEDAWQRHQLVAADRPLAEILDELARHRRGFIYYDRPQIEGIRVSAVLPLDAPDQAIKLLQASFPILRVRTLTDYLVLIDAPAPSP</sequence>
<comment type="caution">
    <text evidence="4">The sequence shown here is derived from an EMBL/GenBank/DDBJ whole genome shotgun (WGS) entry which is preliminary data.</text>
</comment>
<keyword evidence="1" id="KW-0812">Transmembrane</keyword>
<name>A0A261TKA1_9BORD</name>
<dbReference type="Gene3D" id="2.60.120.1440">
    <property type="match status" value="1"/>
</dbReference>
<gene>
    <name evidence="4" type="ORF">CAL20_25275</name>
</gene>
<evidence type="ECO:0000259" key="2">
    <source>
        <dbReference type="Pfam" id="PF04773"/>
    </source>
</evidence>
<dbReference type="PANTHER" id="PTHR30273:SF2">
    <property type="entry name" value="PROTEIN FECR"/>
    <property type="match status" value="1"/>
</dbReference>
<feature type="transmembrane region" description="Helical" evidence="1">
    <location>
        <begin position="100"/>
        <end position="119"/>
    </location>
</feature>
<dbReference type="PIRSF" id="PIRSF018266">
    <property type="entry name" value="FecR"/>
    <property type="match status" value="1"/>
</dbReference>
<dbReference type="Pfam" id="PF16220">
    <property type="entry name" value="DUF4880"/>
    <property type="match status" value="1"/>
</dbReference>
<keyword evidence="4" id="KW-0808">Transferase</keyword>
<dbReference type="GO" id="GO:0016989">
    <property type="term" value="F:sigma factor antagonist activity"/>
    <property type="evidence" value="ECO:0007669"/>
    <property type="project" value="TreeGrafter"/>
</dbReference>
<dbReference type="Pfam" id="PF04773">
    <property type="entry name" value="FecR"/>
    <property type="match status" value="1"/>
</dbReference>
<keyword evidence="1" id="KW-0472">Membrane</keyword>
<organism evidence="4 5">
    <name type="scientific">Bordetella genomosp. 4</name>
    <dbReference type="NCBI Taxonomy" id="463044"/>
    <lineage>
        <taxon>Bacteria</taxon>
        <taxon>Pseudomonadati</taxon>
        <taxon>Pseudomonadota</taxon>
        <taxon>Betaproteobacteria</taxon>
        <taxon>Burkholderiales</taxon>
        <taxon>Alcaligenaceae</taxon>
        <taxon>Bordetella</taxon>
    </lineage>
</organism>
<dbReference type="InterPro" id="IPR032623">
    <property type="entry name" value="FecR_N"/>
</dbReference>
<reference evidence="4 5" key="1">
    <citation type="submission" date="2017-05" db="EMBL/GenBank/DDBJ databases">
        <title>Complete and WGS of Bordetella genogroups.</title>
        <authorList>
            <person name="Spilker T."/>
            <person name="LiPuma J."/>
        </authorList>
    </citation>
    <scope>NUCLEOTIDE SEQUENCE [LARGE SCALE GENOMIC DNA]</scope>
    <source>
        <strain evidence="4 5">AU9919</strain>
    </source>
</reference>
<keyword evidence="1" id="KW-1133">Transmembrane helix</keyword>
<feature type="domain" description="FecR protein" evidence="2">
    <location>
        <begin position="127"/>
        <end position="215"/>
    </location>
</feature>
<dbReference type="RefSeq" id="WP_094824127.1">
    <property type="nucleotide sequence ID" value="NZ_NEVO01000019.1"/>
</dbReference>
<dbReference type="Proteomes" id="UP000216885">
    <property type="component" value="Unassembled WGS sequence"/>
</dbReference>
<dbReference type="OrthoDB" id="1100567at2"/>